<comment type="caution">
    <text evidence="1">The sequence shown here is derived from an EMBL/GenBank/DDBJ whole genome shotgun (WGS) entry which is preliminary data.</text>
</comment>
<dbReference type="Proteomes" id="UP000324091">
    <property type="component" value="Chromosome 18"/>
</dbReference>
<reference evidence="1 2" key="1">
    <citation type="submission" date="2019-04" db="EMBL/GenBank/DDBJ databases">
        <title>Chromosome genome assembly for Takifugu flavidus.</title>
        <authorList>
            <person name="Xiao S."/>
        </authorList>
    </citation>
    <scope>NUCLEOTIDE SEQUENCE [LARGE SCALE GENOMIC DNA]</scope>
    <source>
        <strain evidence="1">HTHZ2018</strain>
        <tissue evidence="1">Muscle</tissue>
    </source>
</reference>
<gene>
    <name evidence="1" type="ORF">D4764_18G0009580</name>
</gene>
<dbReference type="AlphaFoldDB" id="A0A5C6NRI6"/>
<dbReference type="EMBL" id="RHFK02000010">
    <property type="protein sequence ID" value="TWW70152.1"/>
    <property type="molecule type" value="Genomic_DNA"/>
</dbReference>
<evidence type="ECO:0000313" key="1">
    <source>
        <dbReference type="EMBL" id="TWW70152.1"/>
    </source>
</evidence>
<keyword evidence="2" id="KW-1185">Reference proteome</keyword>
<proteinExistence type="predicted"/>
<sequence>MAADGLGFRLVCTFPPSSPLTSEAAGPDCSPPRMLLPPVRLQASLAACPALIMEERGFTSSNPIVLVFLVRSSQDGRRLPPLSPPQSCVSLQLSLRSASELRCSHLVPRNPLFPPE</sequence>
<name>A0A5C6NRI6_9TELE</name>
<organism evidence="1 2">
    <name type="scientific">Takifugu flavidus</name>
    <name type="common">sansaifugu</name>
    <dbReference type="NCBI Taxonomy" id="433684"/>
    <lineage>
        <taxon>Eukaryota</taxon>
        <taxon>Metazoa</taxon>
        <taxon>Chordata</taxon>
        <taxon>Craniata</taxon>
        <taxon>Vertebrata</taxon>
        <taxon>Euteleostomi</taxon>
        <taxon>Actinopterygii</taxon>
        <taxon>Neopterygii</taxon>
        <taxon>Teleostei</taxon>
        <taxon>Neoteleostei</taxon>
        <taxon>Acanthomorphata</taxon>
        <taxon>Eupercaria</taxon>
        <taxon>Tetraodontiformes</taxon>
        <taxon>Tetradontoidea</taxon>
        <taxon>Tetraodontidae</taxon>
        <taxon>Takifugu</taxon>
    </lineage>
</organism>
<evidence type="ECO:0000313" key="2">
    <source>
        <dbReference type="Proteomes" id="UP000324091"/>
    </source>
</evidence>
<accession>A0A5C6NRI6</accession>
<protein>
    <submittedName>
        <fullName evidence="1">Uncharacterized protein</fullName>
    </submittedName>
</protein>